<dbReference type="PROSITE" id="PS00409">
    <property type="entry name" value="PROKAR_NTER_METHYL"/>
    <property type="match status" value="1"/>
</dbReference>
<dbReference type="InterPro" id="IPR045584">
    <property type="entry name" value="Pilin-like"/>
</dbReference>
<dbReference type="InterPro" id="IPR012902">
    <property type="entry name" value="N_methyl_site"/>
</dbReference>
<dbReference type="GO" id="GO:0015627">
    <property type="term" value="C:type II protein secretion system complex"/>
    <property type="evidence" value="ECO:0007669"/>
    <property type="project" value="InterPro"/>
</dbReference>
<keyword evidence="6" id="KW-1185">Reference proteome</keyword>
<dbReference type="Proteomes" id="UP000003900">
    <property type="component" value="Unassembled WGS sequence"/>
</dbReference>
<dbReference type="GO" id="GO:0009986">
    <property type="term" value="C:cell surface"/>
    <property type="evidence" value="ECO:0007669"/>
    <property type="project" value="UniProtKB-SubCell"/>
</dbReference>
<dbReference type="Pfam" id="PF07963">
    <property type="entry name" value="N_methyl"/>
    <property type="match status" value="1"/>
</dbReference>
<dbReference type="PATRIC" id="fig|1131935.3.peg.2147"/>
<keyword evidence="4" id="KW-1133">Transmembrane helix</keyword>
<feature type="transmembrane region" description="Helical" evidence="4">
    <location>
        <begin position="28"/>
        <end position="50"/>
    </location>
</feature>
<evidence type="ECO:0000256" key="3">
    <source>
        <dbReference type="ARBA" id="ARBA00023287"/>
    </source>
</evidence>
<dbReference type="GO" id="GO:0015628">
    <property type="term" value="P:protein secretion by the type II secretion system"/>
    <property type="evidence" value="ECO:0007669"/>
    <property type="project" value="InterPro"/>
</dbReference>
<evidence type="ECO:0000313" key="5">
    <source>
        <dbReference type="EMBL" id="EHQ62428.1"/>
    </source>
</evidence>
<proteinExistence type="predicted"/>
<evidence type="ECO:0000256" key="4">
    <source>
        <dbReference type="SAM" id="Phobius"/>
    </source>
</evidence>
<sequence length="142" mass="15658">MKGETKIMSMAWAQERLKAARNEKGMTLIELLAVIVILGIIIAIAAVVIVGQFDKAKETSDAASARIITDAVQRYLLDNPTIEISTEAKPIDMDTLIKKGYIKDIPKNSKGDKLGAVTVKYASTNDKQFIIEFGDWYTPPKD</sequence>
<accession>H3SEY1</accession>
<dbReference type="InterPro" id="IPR000983">
    <property type="entry name" value="Bac_GSPG_pilin"/>
</dbReference>
<evidence type="ECO:0000313" key="6">
    <source>
        <dbReference type="Proteomes" id="UP000003900"/>
    </source>
</evidence>
<keyword evidence="3" id="KW-0178">Competence</keyword>
<evidence type="ECO:0000256" key="1">
    <source>
        <dbReference type="ARBA" id="ARBA00004241"/>
    </source>
</evidence>
<comment type="subcellular location">
    <subcellularLocation>
        <location evidence="1">Cell surface</location>
    </subcellularLocation>
</comment>
<comment type="caution">
    <text evidence="5">The sequence shown here is derived from an EMBL/GenBank/DDBJ whole genome shotgun (WGS) entry which is preliminary data.</text>
</comment>
<dbReference type="GO" id="GO:0030420">
    <property type="term" value="P:establishment of competence for transformation"/>
    <property type="evidence" value="ECO:0007669"/>
    <property type="project" value="UniProtKB-KW"/>
</dbReference>
<dbReference type="SUPFAM" id="SSF54523">
    <property type="entry name" value="Pili subunits"/>
    <property type="match status" value="1"/>
</dbReference>
<keyword evidence="4" id="KW-0472">Membrane</keyword>
<dbReference type="EMBL" id="AHKH01000021">
    <property type="protein sequence ID" value="EHQ62428.1"/>
    <property type="molecule type" value="Genomic_DNA"/>
</dbReference>
<protein>
    <submittedName>
        <fullName evidence="5">Type IV pilin</fullName>
    </submittedName>
</protein>
<dbReference type="STRING" id="1131935.PDENDC454_10430"/>
<reference evidence="5 6" key="1">
    <citation type="journal article" date="2012" name="J. Bacteriol.">
        <title>Genome Sequence of the Pattern-Forming Social Bacterium Paenibacillus dendritiformis C454 Chiral Morphotype.</title>
        <authorList>
            <person name="Sirota-Madi A."/>
            <person name="Olender T."/>
            <person name="Helman Y."/>
            <person name="Brainis I."/>
            <person name="Finkelshtein A."/>
            <person name="Roth D."/>
            <person name="Hagai E."/>
            <person name="Leshkowitz D."/>
            <person name="Brodsky L."/>
            <person name="Galatenko V."/>
            <person name="Nikolaev V."/>
            <person name="Gutnick D.L."/>
            <person name="Lancet D."/>
            <person name="Ben-Jacob E."/>
        </authorList>
    </citation>
    <scope>NUCLEOTIDE SEQUENCE [LARGE SCALE GENOMIC DNA]</scope>
    <source>
        <strain evidence="5 6">C454</strain>
    </source>
</reference>
<gene>
    <name evidence="5" type="ORF">PDENDC454_10430</name>
</gene>
<dbReference type="NCBIfam" id="TIGR02532">
    <property type="entry name" value="IV_pilin_GFxxxE"/>
    <property type="match status" value="1"/>
</dbReference>
<organism evidence="5 6">
    <name type="scientific">Paenibacillus dendritiformis C454</name>
    <dbReference type="NCBI Taxonomy" id="1131935"/>
    <lineage>
        <taxon>Bacteria</taxon>
        <taxon>Bacillati</taxon>
        <taxon>Bacillota</taxon>
        <taxon>Bacilli</taxon>
        <taxon>Bacillales</taxon>
        <taxon>Paenibacillaceae</taxon>
        <taxon>Paenibacillus</taxon>
    </lineage>
</organism>
<keyword evidence="4" id="KW-0812">Transmembrane</keyword>
<dbReference type="AlphaFoldDB" id="H3SEY1"/>
<dbReference type="PRINTS" id="PR00813">
    <property type="entry name" value="BCTERIALGSPG"/>
</dbReference>
<name>H3SEY1_9BACL</name>
<evidence type="ECO:0000256" key="2">
    <source>
        <dbReference type="ARBA" id="ARBA00022481"/>
    </source>
</evidence>
<keyword evidence="2" id="KW-0488">Methylation</keyword>
<dbReference type="Gene3D" id="3.30.700.10">
    <property type="entry name" value="Glycoprotein, Type 4 Pilin"/>
    <property type="match status" value="1"/>
</dbReference>